<sequence>MSHTRPHLVTGNHARHSSPLLLARDLFDWTKQDRVLSLRKGWNAKPFRVATRVAYDAVQANFGTQQAASWLEALHHLVVLTRWILPWPSESALFDTTKQQRGKNKFRRLMWFSTIYSPERIQPSGRVNHDPRGIPVEDRTHYFTSNDQLSDWANSMMDDLFFPKGWLDPEDNTQPRFFIRAGDIISKVTSDHTKPLDFIYSPALSCGRAVDGHPNAKNGQPYPLVDPGRPPQLLMVHAIRGRTIKELDHIFQRLMDAVPAGGDPRTNAIQQVLEKAMTTQPDMAKDEPPVDTHPPQRPARMSTRVRKIQASPAVGLGYPLPRLRNNHKSATNNDITTGKTNTTVKHATAKETRPRRCRTGEFPISCNSTHGYQLSITSPHLRSPIRHVGRVMAP</sequence>
<reference evidence="2 3" key="1">
    <citation type="journal article" date="2020" name="Phytopathology">
        <title>Genome Sequence Resources of Colletotrichum truncatum, C. plurivorum, C. musicola, and C. sojae: Four Species Pathogenic to Soybean (Glycine max).</title>
        <authorList>
            <person name="Rogerio F."/>
            <person name="Boufleur T.R."/>
            <person name="Ciampi-Guillardi M."/>
            <person name="Sukno S.A."/>
            <person name="Thon M.R."/>
            <person name="Massola Junior N.S."/>
            <person name="Baroncelli R."/>
        </authorList>
    </citation>
    <scope>NUCLEOTIDE SEQUENCE [LARGE SCALE GENOMIC DNA]</scope>
    <source>
        <strain evidence="2 3">LFN0009</strain>
    </source>
</reference>
<organism evidence="2 3">
    <name type="scientific">Colletotrichum sojae</name>
    <dbReference type="NCBI Taxonomy" id="2175907"/>
    <lineage>
        <taxon>Eukaryota</taxon>
        <taxon>Fungi</taxon>
        <taxon>Dikarya</taxon>
        <taxon>Ascomycota</taxon>
        <taxon>Pezizomycotina</taxon>
        <taxon>Sordariomycetes</taxon>
        <taxon>Hypocreomycetidae</taxon>
        <taxon>Glomerellales</taxon>
        <taxon>Glomerellaceae</taxon>
        <taxon>Colletotrichum</taxon>
        <taxon>Colletotrichum orchidearum species complex</taxon>
    </lineage>
</organism>
<dbReference type="AlphaFoldDB" id="A0A8H6INB9"/>
<feature type="region of interest" description="Disordered" evidence="1">
    <location>
        <begin position="280"/>
        <end position="339"/>
    </location>
</feature>
<dbReference type="EMBL" id="WIGN01000577">
    <property type="protein sequence ID" value="KAF6788134.1"/>
    <property type="molecule type" value="Genomic_DNA"/>
</dbReference>
<dbReference type="Proteomes" id="UP000652219">
    <property type="component" value="Unassembled WGS sequence"/>
</dbReference>
<evidence type="ECO:0000313" key="2">
    <source>
        <dbReference type="EMBL" id="KAF6788134.1"/>
    </source>
</evidence>
<feature type="compositionally biased region" description="Polar residues" evidence="1">
    <location>
        <begin position="328"/>
        <end position="339"/>
    </location>
</feature>
<name>A0A8H6INB9_9PEZI</name>
<evidence type="ECO:0000256" key="1">
    <source>
        <dbReference type="SAM" id="MobiDB-lite"/>
    </source>
</evidence>
<protein>
    <submittedName>
        <fullName evidence="2">Uncharacterized protein</fullName>
    </submittedName>
</protein>
<keyword evidence="3" id="KW-1185">Reference proteome</keyword>
<proteinExistence type="predicted"/>
<comment type="caution">
    <text evidence="2">The sequence shown here is derived from an EMBL/GenBank/DDBJ whole genome shotgun (WGS) entry which is preliminary data.</text>
</comment>
<gene>
    <name evidence="2" type="ORF">CSOJ01_15104</name>
</gene>
<evidence type="ECO:0000313" key="3">
    <source>
        <dbReference type="Proteomes" id="UP000652219"/>
    </source>
</evidence>
<accession>A0A8H6INB9</accession>